<dbReference type="InterPro" id="IPR058163">
    <property type="entry name" value="LysR-type_TF_proteobact-type"/>
</dbReference>
<dbReference type="PANTHER" id="PTHR30537:SF5">
    <property type="entry name" value="HTH-TYPE TRANSCRIPTIONAL ACTIVATOR TTDR-RELATED"/>
    <property type="match status" value="1"/>
</dbReference>
<dbReference type="Gene3D" id="3.40.190.10">
    <property type="entry name" value="Periplasmic binding protein-like II"/>
    <property type="match status" value="2"/>
</dbReference>
<accession>A0ABZ2XXH6</accession>
<evidence type="ECO:0000259" key="5">
    <source>
        <dbReference type="PROSITE" id="PS50931"/>
    </source>
</evidence>
<keyword evidence="4" id="KW-0804">Transcription</keyword>
<dbReference type="PROSITE" id="PS50931">
    <property type="entry name" value="HTH_LYSR"/>
    <property type="match status" value="1"/>
</dbReference>
<sequence>MNRYRKSLPPLDSLLFLNAVANNRSLNSAADELFVTQAAVSKRIHRLEEWLGTPLFSRDGRALQITEAGAGLAADVEIALDFLERAIDKVKAPEQPVVRVAANAAVSMFWLYGQLKEFSLSDSSCNVNVSTSDSTADLLSDRHDLVIFYCDGQVPGWKTVNLLGGDLVPAATPEIARKARDHAMFETTVPAENAPALLEYAILTPEWVNWKVWLKRMGRADISAWPTIPCNSYVHSVGKALKGEGVVLANSDLLDAEFQSGRLVRIGDVGLTPKKSYFLCYRENAPLSQSTTKLRDFLISGIHTAPSSHSR</sequence>
<dbReference type="InterPro" id="IPR036388">
    <property type="entry name" value="WH-like_DNA-bd_sf"/>
</dbReference>
<dbReference type="InterPro" id="IPR005119">
    <property type="entry name" value="LysR_subst-bd"/>
</dbReference>
<dbReference type="PANTHER" id="PTHR30537">
    <property type="entry name" value="HTH-TYPE TRANSCRIPTIONAL REGULATOR"/>
    <property type="match status" value="1"/>
</dbReference>
<evidence type="ECO:0000256" key="4">
    <source>
        <dbReference type="ARBA" id="ARBA00023163"/>
    </source>
</evidence>
<evidence type="ECO:0000256" key="3">
    <source>
        <dbReference type="ARBA" id="ARBA00023125"/>
    </source>
</evidence>
<dbReference type="Pfam" id="PF00126">
    <property type="entry name" value="HTH_1"/>
    <property type="match status" value="1"/>
</dbReference>
<protein>
    <submittedName>
        <fullName evidence="6">LysR family transcriptional regulator</fullName>
    </submittedName>
</protein>
<dbReference type="InterPro" id="IPR000847">
    <property type="entry name" value="LysR_HTH_N"/>
</dbReference>
<dbReference type="RefSeq" id="WP_406649886.1">
    <property type="nucleotide sequence ID" value="NZ_CP123584.1"/>
</dbReference>
<dbReference type="EMBL" id="CP123584">
    <property type="protein sequence ID" value="WZK90806.1"/>
    <property type="molecule type" value="Genomic_DNA"/>
</dbReference>
<dbReference type="Gene3D" id="1.10.10.10">
    <property type="entry name" value="Winged helix-like DNA-binding domain superfamily/Winged helix DNA-binding domain"/>
    <property type="match status" value="1"/>
</dbReference>
<dbReference type="SUPFAM" id="SSF53850">
    <property type="entry name" value="Periplasmic binding protein-like II"/>
    <property type="match status" value="1"/>
</dbReference>
<feature type="domain" description="HTH lysR-type" evidence="5">
    <location>
        <begin position="9"/>
        <end position="66"/>
    </location>
</feature>
<dbReference type="Pfam" id="PF03466">
    <property type="entry name" value="LysR_substrate"/>
    <property type="match status" value="1"/>
</dbReference>
<evidence type="ECO:0000256" key="2">
    <source>
        <dbReference type="ARBA" id="ARBA00023015"/>
    </source>
</evidence>
<dbReference type="Proteomes" id="UP001623232">
    <property type="component" value="Chromosome"/>
</dbReference>
<keyword evidence="7" id="KW-1185">Reference proteome</keyword>
<evidence type="ECO:0000256" key="1">
    <source>
        <dbReference type="ARBA" id="ARBA00009437"/>
    </source>
</evidence>
<keyword evidence="3" id="KW-0238">DNA-binding</keyword>
<evidence type="ECO:0000313" key="6">
    <source>
        <dbReference type="EMBL" id="WZK90806.1"/>
    </source>
</evidence>
<dbReference type="PRINTS" id="PR00039">
    <property type="entry name" value="HTHLYSR"/>
</dbReference>
<organism evidence="6 7">
    <name type="scientific">Aliisedimentitalea scapharcae</name>
    <dbReference type="NCBI Taxonomy" id="1524259"/>
    <lineage>
        <taxon>Bacteria</taxon>
        <taxon>Pseudomonadati</taxon>
        <taxon>Pseudomonadota</taxon>
        <taxon>Alphaproteobacteria</taxon>
        <taxon>Rhodobacterales</taxon>
        <taxon>Roseobacteraceae</taxon>
        <taxon>Aliisedimentitalea</taxon>
    </lineage>
</organism>
<keyword evidence="2" id="KW-0805">Transcription regulation</keyword>
<dbReference type="InterPro" id="IPR036390">
    <property type="entry name" value="WH_DNA-bd_sf"/>
</dbReference>
<gene>
    <name evidence="6" type="ORF">QEZ52_09730</name>
</gene>
<reference evidence="6 7" key="1">
    <citation type="submission" date="2023-04" db="EMBL/GenBank/DDBJ databases">
        <title>Complete genome sequence of Alisedimentitalea scapharcae.</title>
        <authorList>
            <person name="Rong J.-C."/>
            <person name="Yi M.-L."/>
            <person name="Zhao Q."/>
        </authorList>
    </citation>
    <scope>NUCLEOTIDE SEQUENCE [LARGE SCALE GENOMIC DNA]</scope>
    <source>
        <strain evidence="6 7">KCTC 42119</strain>
    </source>
</reference>
<name>A0ABZ2XXH6_9RHOB</name>
<proteinExistence type="inferred from homology"/>
<dbReference type="SUPFAM" id="SSF46785">
    <property type="entry name" value="Winged helix' DNA-binding domain"/>
    <property type="match status" value="1"/>
</dbReference>
<evidence type="ECO:0000313" key="7">
    <source>
        <dbReference type="Proteomes" id="UP001623232"/>
    </source>
</evidence>
<comment type="similarity">
    <text evidence="1">Belongs to the LysR transcriptional regulatory family.</text>
</comment>